<accession>A0A8X6S416</accession>
<dbReference type="EMBL" id="BMAU01021233">
    <property type="protein sequence ID" value="GFY02472.1"/>
    <property type="molecule type" value="Genomic_DNA"/>
</dbReference>
<sequence>MVTFSTSTLSATMTCTSTLSATTKMSPIRYSGVLCLLTPSSQAKSVSQRLVIRIPDDRVRKRRAVTLRCSFRMEWGRRRLLFILQY</sequence>
<dbReference type="Proteomes" id="UP000887159">
    <property type="component" value="Unassembled WGS sequence"/>
</dbReference>
<evidence type="ECO:0000313" key="1">
    <source>
        <dbReference type="EMBL" id="GFY02472.1"/>
    </source>
</evidence>
<name>A0A8X6S416_TRICX</name>
<keyword evidence="2" id="KW-1185">Reference proteome</keyword>
<gene>
    <name evidence="1" type="ORF">TNCV_3503531</name>
</gene>
<proteinExistence type="predicted"/>
<evidence type="ECO:0000313" key="2">
    <source>
        <dbReference type="Proteomes" id="UP000887159"/>
    </source>
</evidence>
<comment type="caution">
    <text evidence="1">The sequence shown here is derived from an EMBL/GenBank/DDBJ whole genome shotgun (WGS) entry which is preliminary data.</text>
</comment>
<organism evidence="1 2">
    <name type="scientific">Trichonephila clavipes</name>
    <name type="common">Golden silk orbweaver</name>
    <name type="synonym">Nephila clavipes</name>
    <dbReference type="NCBI Taxonomy" id="2585209"/>
    <lineage>
        <taxon>Eukaryota</taxon>
        <taxon>Metazoa</taxon>
        <taxon>Ecdysozoa</taxon>
        <taxon>Arthropoda</taxon>
        <taxon>Chelicerata</taxon>
        <taxon>Arachnida</taxon>
        <taxon>Araneae</taxon>
        <taxon>Araneomorphae</taxon>
        <taxon>Entelegynae</taxon>
        <taxon>Araneoidea</taxon>
        <taxon>Nephilidae</taxon>
        <taxon>Trichonephila</taxon>
    </lineage>
</organism>
<dbReference type="AlphaFoldDB" id="A0A8X6S416"/>
<protein>
    <submittedName>
        <fullName evidence="1">Uncharacterized protein</fullName>
    </submittedName>
</protein>
<reference evidence="1" key="1">
    <citation type="submission" date="2020-08" db="EMBL/GenBank/DDBJ databases">
        <title>Multicomponent nature underlies the extraordinary mechanical properties of spider dragline silk.</title>
        <authorList>
            <person name="Kono N."/>
            <person name="Nakamura H."/>
            <person name="Mori M."/>
            <person name="Yoshida Y."/>
            <person name="Ohtoshi R."/>
            <person name="Malay A.D."/>
            <person name="Moran D.A.P."/>
            <person name="Tomita M."/>
            <person name="Numata K."/>
            <person name="Arakawa K."/>
        </authorList>
    </citation>
    <scope>NUCLEOTIDE SEQUENCE</scope>
</reference>